<evidence type="ECO:0000313" key="6">
    <source>
        <dbReference type="Proteomes" id="UP000003340"/>
    </source>
</evidence>
<dbReference type="SMART" id="SM00342">
    <property type="entry name" value="HTH_ARAC"/>
    <property type="match status" value="1"/>
</dbReference>
<name>C0EGP6_9FIRM</name>
<keyword evidence="3" id="KW-0804">Transcription</keyword>
<evidence type="ECO:0000256" key="1">
    <source>
        <dbReference type="ARBA" id="ARBA00023015"/>
    </source>
</evidence>
<dbReference type="Gene3D" id="1.10.10.60">
    <property type="entry name" value="Homeodomain-like"/>
    <property type="match status" value="2"/>
</dbReference>
<dbReference type="HOGENOM" id="CLU_000445_5_1_9"/>
<keyword evidence="2" id="KW-0238">DNA-binding</keyword>
<keyword evidence="1" id="KW-0805">Transcription regulation</keyword>
<keyword evidence="6" id="KW-1185">Reference proteome</keyword>
<dbReference type="PROSITE" id="PS01124">
    <property type="entry name" value="HTH_ARAC_FAMILY_2"/>
    <property type="match status" value="1"/>
</dbReference>
<evidence type="ECO:0000256" key="3">
    <source>
        <dbReference type="ARBA" id="ARBA00023163"/>
    </source>
</evidence>
<organism evidence="5 6">
    <name type="scientific">[Clostridium] methylpentosum DSM 5476</name>
    <dbReference type="NCBI Taxonomy" id="537013"/>
    <lineage>
        <taxon>Bacteria</taxon>
        <taxon>Bacillati</taxon>
        <taxon>Bacillota</taxon>
        <taxon>Clostridia</taxon>
        <taxon>Eubacteriales</taxon>
        <taxon>Oscillospiraceae</taxon>
        <taxon>Oscillospiraceae incertae sedis</taxon>
    </lineage>
</organism>
<dbReference type="Proteomes" id="UP000003340">
    <property type="component" value="Unassembled WGS sequence"/>
</dbReference>
<sequence length="164" mass="19689">MFQPNQITKNLVHEIILTYFEQDIFYQQIITFRMTDLMIELMREYHQNHQKENQKLIEHNNISSILSYIRNNYSGVSLQSIAKQFGYSQNYLSRMIKQQTGKTFVELLQQIRLDYAADYLTKTNLTLDKINEMIGYNDASYLNKIFQKKFGISPHQYRIDRLKK</sequence>
<evidence type="ECO:0000313" key="5">
    <source>
        <dbReference type="EMBL" id="EEG29358.1"/>
    </source>
</evidence>
<dbReference type="PANTHER" id="PTHR43280:SF28">
    <property type="entry name" value="HTH-TYPE TRANSCRIPTIONAL ACTIVATOR RHAS"/>
    <property type="match status" value="1"/>
</dbReference>
<evidence type="ECO:0000256" key="2">
    <source>
        <dbReference type="ARBA" id="ARBA00023125"/>
    </source>
</evidence>
<dbReference type="Pfam" id="PF12833">
    <property type="entry name" value="HTH_18"/>
    <property type="match status" value="1"/>
</dbReference>
<dbReference type="InterPro" id="IPR018060">
    <property type="entry name" value="HTH_AraC"/>
</dbReference>
<dbReference type="PANTHER" id="PTHR43280">
    <property type="entry name" value="ARAC-FAMILY TRANSCRIPTIONAL REGULATOR"/>
    <property type="match status" value="1"/>
</dbReference>
<proteinExistence type="predicted"/>
<reference evidence="5 6" key="1">
    <citation type="submission" date="2009-01" db="EMBL/GenBank/DDBJ databases">
        <authorList>
            <person name="Fulton L."/>
            <person name="Clifton S."/>
            <person name="Fulton B."/>
            <person name="Xu J."/>
            <person name="Minx P."/>
            <person name="Pepin K.H."/>
            <person name="Johnson M."/>
            <person name="Bhonagiri V."/>
            <person name="Nash W.E."/>
            <person name="Mardis E.R."/>
            <person name="Wilson R.K."/>
        </authorList>
    </citation>
    <scope>NUCLEOTIDE SEQUENCE [LARGE SCALE GENOMIC DNA]</scope>
    <source>
        <strain evidence="5 6">DSM 5476</strain>
    </source>
</reference>
<evidence type="ECO:0000259" key="4">
    <source>
        <dbReference type="PROSITE" id="PS01124"/>
    </source>
</evidence>
<dbReference type="AlphaFoldDB" id="C0EGP6"/>
<accession>C0EGP6</accession>
<feature type="domain" description="HTH araC/xylS-type" evidence="4">
    <location>
        <begin position="63"/>
        <end position="160"/>
    </location>
</feature>
<dbReference type="eggNOG" id="COG2207">
    <property type="taxonomic scope" value="Bacteria"/>
</dbReference>
<reference evidence="5 6" key="2">
    <citation type="submission" date="2009-02" db="EMBL/GenBank/DDBJ databases">
        <title>Draft genome sequence of Clostridium methylpentosum (DSM 5476).</title>
        <authorList>
            <person name="Sudarsanam P."/>
            <person name="Ley R."/>
            <person name="Guruge J."/>
            <person name="Turnbaugh P.J."/>
            <person name="Mahowald M."/>
            <person name="Liep D."/>
            <person name="Gordon J."/>
        </authorList>
    </citation>
    <scope>NUCLEOTIDE SEQUENCE [LARGE SCALE GENOMIC DNA]</scope>
    <source>
        <strain evidence="5 6">DSM 5476</strain>
    </source>
</reference>
<gene>
    <name evidence="5" type="ORF">CLOSTMETH_03039</name>
</gene>
<dbReference type="STRING" id="537013.CLOSTMETH_03039"/>
<dbReference type="GO" id="GO:0003700">
    <property type="term" value="F:DNA-binding transcription factor activity"/>
    <property type="evidence" value="ECO:0007669"/>
    <property type="project" value="InterPro"/>
</dbReference>
<dbReference type="GO" id="GO:0043565">
    <property type="term" value="F:sequence-specific DNA binding"/>
    <property type="evidence" value="ECO:0007669"/>
    <property type="project" value="InterPro"/>
</dbReference>
<dbReference type="SUPFAM" id="SSF46689">
    <property type="entry name" value="Homeodomain-like"/>
    <property type="match status" value="2"/>
</dbReference>
<dbReference type="InterPro" id="IPR009057">
    <property type="entry name" value="Homeodomain-like_sf"/>
</dbReference>
<comment type="caution">
    <text evidence="5">The sequence shown here is derived from an EMBL/GenBank/DDBJ whole genome shotgun (WGS) entry which is preliminary data.</text>
</comment>
<dbReference type="EMBL" id="ACEC01000105">
    <property type="protein sequence ID" value="EEG29358.1"/>
    <property type="molecule type" value="Genomic_DNA"/>
</dbReference>
<protein>
    <submittedName>
        <fullName evidence="5">Transcriptional regulator, AraC family</fullName>
    </submittedName>
</protein>